<proteinExistence type="predicted"/>
<dbReference type="AlphaFoldDB" id="A0A9X4NNQ6"/>
<gene>
    <name evidence="1" type="ORF">H010_05632</name>
</gene>
<accession>A0A9X4NNQ6</accession>
<organism evidence="1 2">
    <name type="scientific">Hydrogenophaga taeniospiralis CCUG 15921</name>
    <dbReference type="NCBI Taxonomy" id="1281780"/>
    <lineage>
        <taxon>Bacteria</taxon>
        <taxon>Pseudomonadati</taxon>
        <taxon>Pseudomonadota</taxon>
        <taxon>Betaproteobacteria</taxon>
        <taxon>Burkholderiales</taxon>
        <taxon>Comamonadaceae</taxon>
        <taxon>Hydrogenophaga</taxon>
    </lineage>
</organism>
<name>A0A9X4NNQ6_9BURK</name>
<dbReference type="RefSeq" id="WP_068172405.1">
    <property type="nucleotide sequence ID" value="NZ_AOGK01000003.1"/>
</dbReference>
<sequence>MRKLFWLGVLAAAFYGHSRFVFSEPGMMSWMQKQDQMMLQGEDGMCDAYASDIKVDLRSQTARGETQFVGGKEELCEYLKDASAAFRATNASVNNNMELLSIEPSGFPWLSATVKLRQSTTVRMRGLPAITEVADTTTVVRRTFNGREIASIDSSSEASLGQ</sequence>
<comment type="caution">
    <text evidence="1">The sequence shown here is derived from an EMBL/GenBank/DDBJ whole genome shotgun (WGS) entry which is preliminary data.</text>
</comment>
<evidence type="ECO:0000313" key="2">
    <source>
        <dbReference type="Proteomes" id="UP001152876"/>
    </source>
</evidence>
<dbReference type="Proteomes" id="UP001152876">
    <property type="component" value="Unassembled WGS sequence"/>
</dbReference>
<dbReference type="OrthoDB" id="8809063at2"/>
<evidence type="ECO:0000313" key="1">
    <source>
        <dbReference type="EMBL" id="MDG5974725.1"/>
    </source>
</evidence>
<reference evidence="1" key="1">
    <citation type="submission" date="2013-01" db="EMBL/GenBank/DDBJ databases">
        <title>Genome draft of Hydrogenophaga taeniospiralis 2K1.</title>
        <authorList>
            <person name="Gomila M."/>
            <person name="Lalucat J."/>
        </authorList>
    </citation>
    <scope>NUCLEOTIDE SEQUENCE</scope>
    <source>
        <strain evidence="1">CCUG 15921</strain>
    </source>
</reference>
<protein>
    <submittedName>
        <fullName evidence="1">Uncharacterized protein</fullName>
    </submittedName>
</protein>
<dbReference type="EMBL" id="AOGK01000003">
    <property type="protein sequence ID" value="MDG5974725.1"/>
    <property type="molecule type" value="Genomic_DNA"/>
</dbReference>
<keyword evidence="2" id="KW-1185">Reference proteome</keyword>